<evidence type="ECO:0000256" key="4">
    <source>
        <dbReference type="ARBA" id="ARBA00022833"/>
    </source>
</evidence>
<keyword evidence="1" id="KW-0479">Metal-binding</keyword>
<evidence type="ECO:0000259" key="12">
    <source>
        <dbReference type="PROSITE" id="PS50157"/>
    </source>
</evidence>
<evidence type="ECO:0000256" key="3">
    <source>
        <dbReference type="ARBA" id="ARBA00022771"/>
    </source>
</evidence>
<reference evidence="13" key="1">
    <citation type="submission" date="2023-07" db="EMBL/GenBank/DDBJ databases">
        <title>A chromosome-level genome assembly of Lolium multiflorum.</title>
        <authorList>
            <person name="Chen Y."/>
            <person name="Copetti D."/>
            <person name="Kolliker R."/>
            <person name="Studer B."/>
        </authorList>
    </citation>
    <scope>NUCLEOTIDE SEQUENCE</scope>
    <source>
        <strain evidence="13">02402/16</strain>
        <tissue evidence="13">Leaf</tissue>
    </source>
</reference>
<dbReference type="InterPro" id="IPR036236">
    <property type="entry name" value="Znf_C2H2_sf"/>
</dbReference>
<accession>A0AAD8VZA1</accession>
<dbReference type="Gene3D" id="3.30.160.60">
    <property type="entry name" value="Classic Zinc Finger"/>
    <property type="match status" value="2"/>
</dbReference>
<dbReference type="InterPro" id="IPR031140">
    <property type="entry name" value="IDD1-16"/>
</dbReference>
<dbReference type="EMBL" id="JAUUTY010000005">
    <property type="protein sequence ID" value="KAK1627844.1"/>
    <property type="molecule type" value="Genomic_DNA"/>
</dbReference>
<protein>
    <recommendedName>
        <fullName evidence="9">Protein EARLY HEADING DATE 2</fullName>
    </recommendedName>
    <alternativeName>
        <fullName evidence="10">Protein RICE INDETERMINATE 1</fullName>
    </alternativeName>
</protein>
<proteinExistence type="predicted"/>
<sequence length="407" mass="44997">MLLCDLSSYQEATGSNSHGGDVAVSNHVLLSPLFPPAATTTTLLPRPPPMLLEEPARAKRKRSQPGNPDPGSEVIALSPRTLVATNRFVCEICNKGFQRDQNLQLHRRGHNLPWKLRQRSLAPLPSRPGDAPRKRVYVCPEPTCVHHDPARALGDLTGIKKHFSRKHGEKRWKCERCGKCYAVHSDWKAHVKNCGTREYRCDCGILFSRKDSLLTHRAFCDALAEESARLLAAANNSITISTTTCNNNSGSSDNSNNNNLITTSNSSPLFLPFSSPPPPQSPNPLMFLSQEPQHHQLFPPFQPLSYLDELPINSAITDSVSTIAADTVTYRLSQEGSMTMHAGGRRLTRDFLGIDDSGDRVDELQLPLCATAYQGRSIATAACCSTDMTRQYFGRLPPVNETWSHNF</sequence>
<dbReference type="InterPro" id="IPR013087">
    <property type="entry name" value="Znf_C2H2_type"/>
</dbReference>
<name>A0AAD8VZA1_LOLMU</name>
<comment type="function">
    <text evidence="8">Transcription activator that acts as a flowering master switch in both long and short days, independently of the circadian clock. Promotes flowering upstream of HD1 by up-regulating FTL1, FTL4, FTL5, FTL6, EHD1, HD3A and RFT1. Seems to repress FTL11 expression. May recognize the consensus motif 5'-TTTGTCGTAAT-3' in target gene promoters.</text>
</comment>
<keyword evidence="2" id="KW-0677">Repeat</keyword>
<keyword evidence="7" id="KW-0804">Transcription</keyword>
<keyword evidence="4" id="KW-0862">Zinc</keyword>
<evidence type="ECO:0000256" key="2">
    <source>
        <dbReference type="ARBA" id="ARBA00022737"/>
    </source>
</evidence>
<dbReference type="Pfam" id="PF22996">
    <property type="entry name" value="C2H2-2nd_BIRD-IDD"/>
    <property type="match status" value="1"/>
</dbReference>
<feature type="domain" description="C2H2-type" evidence="12">
    <location>
        <begin position="88"/>
        <end position="110"/>
    </location>
</feature>
<keyword evidence="5" id="KW-0805">Transcription regulation</keyword>
<evidence type="ECO:0000256" key="11">
    <source>
        <dbReference type="PROSITE-ProRule" id="PRU00042"/>
    </source>
</evidence>
<dbReference type="AlphaFoldDB" id="A0AAD8VZA1"/>
<dbReference type="FunFam" id="3.30.160.60:FF:000554">
    <property type="entry name" value="protein indeterminate-domain 12-like"/>
    <property type="match status" value="1"/>
</dbReference>
<dbReference type="PROSITE" id="PS50157">
    <property type="entry name" value="ZINC_FINGER_C2H2_2"/>
    <property type="match status" value="1"/>
</dbReference>
<evidence type="ECO:0000256" key="1">
    <source>
        <dbReference type="ARBA" id="ARBA00022723"/>
    </source>
</evidence>
<dbReference type="SMART" id="SM00355">
    <property type="entry name" value="ZnF_C2H2"/>
    <property type="match status" value="3"/>
</dbReference>
<keyword evidence="3 11" id="KW-0863">Zinc-finger</keyword>
<dbReference type="GO" id="GO:0003700">
    <property type="term" value="F:DNA-binding transcription factor activity"/>
    <property type="evidence" value="ECO:0007669"/>
    <property type="project" value="TreeGrafter"/>
</dbReference>
<dbReference type="InterPro" id="IPR055186">
    <property type="entry name" value="C2H2-2nd_BIRD-IDD"/>
</dbReference>
<organism evidence="13 14">
    <name type="scientific">Lolium multiflorum</name>
    <name type="common">Italian ryegrass</name>
    <name type="synonym">Lolium perenne subsp. multiflorum</name>
    <dbReference type="NCBI Taxonomy" id="4521"/>
    <lineage>
        <taxon>Eukaryota</taxon>
        <taxon>Viridiplantae</taxon>
        <taxon>Streptophyta</taxon>
        <taxon>Embryophyta</taxon>
        <taxon>Tracheophyta</taxon>
        <taxon>Spermatophyta</taxon>
        <taxon>Magnoliopsida</taxon>
        <taxon>Liliopsida</taxon>
        <taxon>Poales</taxon>
        <taxon>Poaceae</taxon>
        <taxon>BOP clade</taxon>
        <taxon>Pooideae</taxon>
        <taxon>Poodae</taxon>
        <taxon>Poeae</taxon>
        <taxon>Poeae Chloroplast Group 2 (Poeae type)</taxon>
        <taxon>Loliodinae</taxon>
        <taxon>Loliinae</taxon>
        <taxon>Lolium</taxon>
    </lineage>
</organism>
<dbReference type="InterPro" id="IPR055187">
    <property type="entry name" value="C2CH-3rd_BIRD-IDD"/>
</dbReference>
<keyword evidence="6" id="KW-0010">Activator</keyword>
<dbReference type="InterPro" id="IPR055185">
    <property type="entry name" value="C2CH-4th_BIRD-IDD"/>
</dbReference>
<dbReference type="Proteomes" id="UP001231189">
    <property type="component" value="Unassembled WGS sequence"/>
</dbReference>
<dbReference type="PROSITE" id="PS00028">
    <property type="entry name" value="ZINC_FINGER_C2H2_1"/>
    <property type="match status" value="1"/>
</dbReference>
<dbReference type="Pfam" id="PF22995">
    <property type="entry name" value="C2CH-3rd_BIRD-IDD"/>
    <property type="match status" value="1"/>
</dbReference>
<evidence type="ECO:0000256" key="7">
    <source>
        <dbReference type="ARBA" id="ARBA00023163"/>
    </source>
</evidence>
<evidence type="ECO:0000313" key="14">
    <source>
        <dbReference type="Proteomes" id="UP001231189"/>
    </source>
</evidence>
<dbReference type="PANTHER" id="PTHR10593">
    <property type="entry name" value="SERINE/THREONINE-PROTEIN KINASE RIO"/>
    <property type="match status" value="1"/>
</dbReference>
<evidence type="ECO:0000256" key="8">
    <source>
        <dbReference type="ARBA" id="ARBA00059785"/>
    </source>
</evidence>
<dbReference type="FunFam" id="3.30.160.60:FF:000131">
    <property type="entry name" value="protein indeterminate-domain 5, chloroplastic-like"/>
    <property type="match status" value="1"/>
</dbReference>
<comment type="caution">
    <text evidence="13">The sequence shown here is derived from an EMBL/GenBank/DDBJ whole genome shotgun (WGS) entry which is preliminary data.</text>
</comment>
<evidence type="ECO:0000256" key="5">
    <source>
        <dbReference type="ARBA" id="ARBA00023015"/>
    </source>
</evidence>
<keyword evidence="14" id="KW-1185">Reference proteome</keyword>
<evidence type="ECO:0000256" key="10">
    <source>
        <dbReference type="ARBA" id="ARBA00083437"/>
    </source>
</evidence>
<dbReference type="SUPFAM" id="SSF57667">
    <property type="entry name" value="beta-beta-alpha zinc fingers"/>
    <property type="match status" value="1"/>
</dbReference>
<dbReference type="GO" id="GO:0005634">
    <property type="term" value="C:nucleus"/>
    <property type="evidence" value="ECO:0007669"/>
    <property type="project" value="TreeGrafter"/>
</dbReference>
<evidence type="ECO:0000256" key="6">
    <source>
        <dbReference type="ARBA" id="ARBA00023159"/>
    </source>
</evidence>
<dbReference type="Pfam" id="PF22992">
    <property type="entry name" value="C2CH-4th_BIRD-IDD"/>
    <property type="match status" value="1"/>
</dbReference>
<evidence type="ECO:0000313" key="13">
    <source>
        <dbReference type="EMBL" id="KAK1627844.1"/>
    </source>
</evidence>
<dbReference type="Pfam" id="PF12874">
    <property type="entry name" value="zf-met"/>
    <property type="match status" value="1"/>
</dbReference>
<evidence type="ECO:0000256" key="9">
    <source>
        <dbReference type="ARBA" id="ARBA00072973"/>
    </source>
</evidence>
<dbReference type="PANTHER" id="PTHR10593:SF136">
    <property type="entry name" value="PROTEIN INDETERMINATE-DOMAIN 12"/>
    <property type="match status" value="1"/>
</dbReference>
<dbReference type="GO" id="GO:0008270">
    <property type="term" value="F:zinc ion binding"/>
    <property type="evidence" value="ECO:0007669"/>
    <property type="project" value="UniProtKB-KW"/>
</dbReference>
<gene>
    <name evidence="13" type="ORF">QYE76_002159</name>
</gene>